<dbReference type="RefSeq" id="WP_008507954.1">
    <property type="nucleotide sequence ID" value="NZ_CM001403.1"/>
</dbReference>
<feature type="compositionally biased region" description="Basic residues" evidence="1">
    <location>
        <begin position="17"/>
        <end position="27"/>
    </location>
</feature>
<feature type="region of interest" description="Disordered" evidence="1">
    <location>
        <begin position="1"/>
        <end position="27"/>
    </location>
</feature>
<dbReference type="STRING" id="714943.Mucpa_3391"/>
<keyword evidence="3" id="KW-1185">Reference proteome</keyword>
<accession>H1YHU0</accession>
<reference evidence="2" key="1">
    <citation type="submission" date="2011-09" db="EMBL/GenBank/DDBJ databases">
        <title>The permanent draft genome of Mucilaginibacter paludis DSM 18603.</title>
        <authorList>
            <consortium name="US DOE Joint Genome Institute (JGI-PGF)"/>
            <person name="Lucas S."/>
            <person name="Han J."/>
            <person name="Lapidus A."/>
            <person name="Bruce D."/>
            <person name="Goodwin L."/>
            <person name="Pitluck S."/>
            <person name="Peters L."/>
            <person name="Kyrpides N."/>
            <person name="Mavromatis K."/>
            <person name="Ivanova N."/>
            <person name="Mikhailova N."/>
            <person name="Held B."/>
            <person name="Detter J.C."/>
            <person name="Tapia R."/>
            <person name="Han C."/>
            <person name="Land M."/>
            <person name="Hauser L."/>
            <person name="Markowitz V."/>
            <person name="Cheng J.-F."/>
            <person name="Hugenholtz P."/>
            <person name="Woyke T."/>
            <person name="Wu D."/>
            <person name="Tindall B."/>
            <person name="Brambilla E."/>
            <person name="Klenk H.-P."/>
            <person name="Eisen J.A."/>
        </authorList>
    </citation>
    <scope>NUCLEOTIDE SEQUENCE [LARGE SCALE GENOMIC DNA]</scope>
    <source>
        <strain evidence="2">DSM 18603</strain>
    </source>
</reference>
<evidence type="ECO:0000313" key="2">
    <source>
        <dbReference type="EMBL" id="EHQ27490.1"/>
    </source>
</evidence>
<sequence>MKQSTIIRKTAGQYRPQIRRIKAQPRHQIRKLLRSFEPLPQAKGIAKADK</sequence>
<dbReference type="Proteomes" id="UP000002774">
    <property type="component" value="Chromosome"/>
</dbReference>
<dbReference type="AlphaFoldDB" id="H1YHU0"/>
<gene>
    <name evidence="2" type="ORF">Mucpa_3391</name>
</gene>
<evidence type="ECO:0000256" key="1">
    <source>
        <dbReference type="SAM" id="MobiDB-lite"/>
    </source>
</evidence>
<evidence type="ECO:0000313" key="3">
    <source>
        <dbReference type="Proteomes" id="UP000002774"/>
    </source>
</evidence>
<protein>
    <submittedName>
        <fullName evidence="2">Uncharacterized protein</fullName>
    </submittedName>
</protein>
<organism evidence="2 3">
    <name type="scientific">Mucilaginibacter paludis DSM 18603</name>
    <dbReference type="NCBI Taxonomy" id="714943"/>
    <lineage>
        <taxon>Bacteria</taxon>
        <taxon>Pseudomonadati</taxon>
        <taxon>Bacteroidota</taxon>
        <taxon>Sphingobacteriia</taxon>
        <taxon>Sphingobacteriales</taxon>
        <taxon>Sphingobacteriaceae</taxon>
        <taxon>Mucilaginibacter</taxon>
    </lineage>
</organism>
<name>H1YHU0_9SPHI</name>
<proteinExistence type="predicted"/>
<dbReference type="HOGENOM" id="CLU_3119983_0_0_10"/>
<dbReference type="EMBL" id="CM001403">
    <property type="protein sequence ID" value="EHQ27490.1"/>
    <property type="molecule type" value="Genomic_DNA"/>
</dbReference>